<keyword evidence="1" id="KW-1133">Transmembrane helix</keyword>
<feature type="domain" description="DUF1648" evidence="2">
    <location>
        <begin position="20"/>
        <end position="63"/>
    </location>
</feature>
<evidence type="ECO:0000259" key="2">
    <source>
        <dbReference type="Pfam" id="PF07853"/>
    </source>
</evidence>
<dbReference type="Proteomes" id="UP000199701">
    <property type="component" value="Unassembled WGS sequence"/>
</dbReference>
<sequence length="154" mass="17765">MKVKKTKYDIFVEIVCLTLLIGVSIYLYLNWSTIPDKIPGHYNAMGQIDRMGSKGELLILPIIGWLIYLFLTVIEKFPQIWNTGVTVTEENKERVYRITKNLLNTVKLITVAVFVYLTINSSQAISLSVWFLPIFLILEFGSMIFFIIKLVRAK</sequence>
<dbReference type="InterPro" id="IPR012867">
    <property type="entry name" value="DUF1648"/>
</dbReference>
<keyword evidence="4" id="KW-1185">Reference proteome</keyword>
<protein>
    <recommendedName>
        <fullName evidence="2">DUF1648 domain-containing protein</fullName>
    </recommendedName>
</protein>
<keyword evidence="1" id="KW-0472">Membrane</keyword>
<reference evidence="3 4" key="1">
    <citation type="submission" date="2016-10" db="EMBL/GenBank/DDBJ databases">
        <authorList>
            <person name="de Groot N.N."/>
        </authorList>
    </citation>
    <scope>NUCLEOTIDE SEQUENCE [LARGE SCALE GENOMIC DNA]</scope>
    <source>
        <strain evidence="3 4">DSM 9179</strain>
    </source>
</reference>
<feature type="transmembrane region" description="Helical" evidence="1">
    <location>
        <begin position="102"/>
        <end position="119"/>
    </location>
</feature>
<proteinExistence type="predicted"/>
<dbReference type="RefSeq" id="WP_092457653.1">
    <property type="nucleotide sequence ID" value="NZ_FOJI01000022.1"/>
</dbReference>
<evidence type="ECO:0000313" key="3">
    <source>
        <dbReference type="EMBL" id="SEW44346.1"/>
    </source>
</evidence>
<organism evidence="3 4">
    <name type="scientific">[Clostridium] fimetarium</name>
    <dbReference type="NCBI Taxonomy" id="99656"/>
    <lineage>
        <taxon>Bacteria</taxon>
        <taxon>Bacillati</taxon>
        <taxon>Bacillota</taxon>
        <taxon>Clostridia</taxon>
        <taxon>Lachnospirales</taxon>
        <taxon>Lachnospiraceae</taxon>
    </lineage>
</organism>
<feature type="transmembrane region" description="Helical" evidence="1">
    <location>
        <begin position="57"/>
        <end position="74"/>
    </location>
</feature>
<accession>A0A1I0RSX6</accession>
<keyword evidence="1" id="KW-0812">Transmembrane</keyword>
<dbReference type="OrthoDB" id="9808690at2"/>
<gene>
    <name evidence="3" type="ORF">SAMN05421659_12235</name>
</gene>
<feature type="transmembrane region" description="Helical" evidence="1">
    <location>
        <begin position="10"/>
        <end position="29"/>
    </location>
</feature>
<dbReference type="EMBL" id="FOJI01000022">
    <property type="protein sequence ID" value="SEW44346.1"/>
    <property type="molecule type" value="Genomic_DNA"/>
</dbReference>
<evidence type="ECO:0000256" key="1">
    <source>
        <dbReference type="SAM" id="Phobius"/>
    </source>
</evidence>
<dbReference type="Pfam" id="PF07853">
    <property type="entry name" value="DUF1648"/>
    <property type="match status" value="1"/>
</dbReference>
<dbReference type="AlphaFoldDB" id="A0A1I0RSX6"/>
<feature type="transmembrane region" description="Helical" evidence="1">
    <location>
        <begin position="125"/>
        <end position="148"/>
    </location>
</feature>
<dbReference type="STRING" id="99656.SAMN05421659_12235"/>
<name>A0A1I0RSX6_9FIRM</name>
<evidence type="ECO:0000313" key="4">
    <source>
        <dbReference type="Proteomes" id="UP000199701"/>
    </source>
</evidence>